<dbReference type="HOGENOM" id="CLU_3256577_0_0_6"/>
<evidence type="ECO:0000313" key="1">
    <source>
        <dbReference type="EMBL" id="AHZ72135.1"/>
    </source>
</evidence>
<organism evidence="1 2">
    <name type="scientific">Pseudomonas mandelii JR-1</name>
    <dbReference type="NCBI Taxonomy" id="1147786"/>
    <lineage>
        <taxon>Bacteria</taxon>
        <taxon>Pseudomonadati</taxon>
        <taxon>Pseudomonadota</taxon>
        <taxon>Gammaproteobacteria</taxon>
        <taxon>Pseudomonadales</taxon>
        <taxon>Pseudomonadaceae</taxon>
        <taxon>Pseudomonas</taxon>
    </lineage>
</organism>
<dbReference type="KEGG" id="pman:OU5_5056"/>
<name>A0A024EHT4_9PSED</name>
<dbReference type="Proteomes" id="UP000026913">
    <property type="component" value="Chromosome"/>
</dbReference>
<accession>A0A024EHT4</accession>
<sequence>MTTSVCCPRHFNCEPSCTGGICFVELRNGRHLLVVSQGPCHL</sequence>
<reference evidence="1 2" key="1">
    <citation type="journal article" date="2012" name="J. Bacteriol.">
        <title>Genome sequence of cold-adapted Pseudomonas mandelii strain JR-1.</title>
        <authorList>
            <person name="Jang S.H."/>
            <person name="Kim J."/>
            <person name="Kim J."/>
            <person name="Hong S."/>
            <person name="Lee C."/>
        </authorList>
    </citation>
    <scope>NUCLEOTIDE SEQUENCE [LARGE SCALE GENOMIC DNA]</scope>
    <source>
        <strain evidence="1 2">JR-1</strain>
    </source>
</reference>
<dbReference type="AlphaFoldDB" id="A0A024EHT4"/>
<evidence type="ECO:0000313" key="2">
    <source>
        <dbReference type="Proteomes" id="UP000026913"/>
    </source>
</evidence>
<gene>
    <name evidence="1" type="primary">dctA</name>
    <name evidence="1" type="ORF">OU5_5056</name>
</gene>
<dbReference type="EMBL" id="CP005960">
    <property type="protein sequence ID" value="AHZ72135.1"/>
    <property type="molecule type" value="Genomic_DNA"/>
</dbReference>
<proteinExistence type="predicted"/>
<protein>
    <submittedName>
        <fullName evidence="1">C4-dicarboxylate transport protein</fullName>
    </submittedName>
</protein>